<evidence type="ECO:0000256" key="1">
    <source>
        <dbReference type="ARBA" id="ARBA00004651"/>
    </source>
</evidence>
<feature type="transmembrane region" description="Helical" evidence="6">
    <location>
        <begin position="204"/>
        <end position="228"/>
    </location>
</feature>
<gene>
    <name evidence="7" type="ORF">ACFSC3_00460</name>
</gene>
<dbReference type="PIRSF" id="PIRSF035875">
    <property type="entry name" value="RNase_BN"/>
    <property type="match status" value="1"/>
</dbReference>
<evidence type="ECO:0000256" key="4">
    <source>
        <dbReference type="ARBA" id="ARBA00022989"/>
    </source>
</evidence>
<feature type="transmembrane region" description="Helical" evidence="6">
    <location>
        <begin position="121"/>
        <end position="140"/>
    </location>
</feature>
<feature type="transmembrane region" description="Helical" evidence="6">
    <location>
        <begin position="273"/>
        <end position="295"/>
    </location>
</feature>
<evidence type="ECO:0000256" key="5">
    <source>
        <dbReference type="ARBA" id="ARBA00023136"/>
    </source>
</evidence>
<accession>A0ABW4N7B4</accession>
<comment type="subcellular location">
    <subcellularLocation>
        <location evidence="1">Cell membrane</location>
        <topology evidence="1">Multi-pass membrane protein</topology>
    </subcellularLocation>
</comment>
<evidence type="ECO:0000256" key="6">
    <source>
        <dbReference type="SAM" id="Phobius"/>
    </source>
</evidence>
<sequence length="323" mass="35110">MTDVIAPQTPEARAHHSHRARARMQAEWKKLGPGSRAWEVLKRVLIGVYNDGFIHAGNLAYLSLMTVFPFFIVTAAIASIFGQSEEARQTVVSFLNVLPPDVADLLRKPISDVLTARTGNLLLLGGLIGLWTVGSFIETIRDIFRRAYGTVFANPFWKYRLGSVAVIVGSVVLALVSFLVQGLLTAAEQFIYQLLPFAEGVAGWIGISRAIPGVVMFGALYMLFYSVTPSKYRYSNCPKWPGALFTAVWWVSMTALLPKILSLLGGYDLTYGSLAGVVVMLLFFFLIGLGIVFGAHLNAALAEPPVPAVDAPETRTEVEGSAA</sequence>
<protein>
    <submittedName>
        <fullName evidence="7">YihY/virulence factor BrkB family protein</fullName>
    </submittedName>
</protein>
<comment type="caution">
    <text evidence="7">The sequence shown here is derived from an EMBL/GenBank/DDBJ whole genome shotgun (WGS) entry which is preliminary data.</text>
</comment>
<evidence type="ECO:0000256" key="3">
    <source>
        <dbReference type="ARBA" id="ARBA00022692"/>
    </source>
</evidence>
<proteinExistence type="predicted"/>
<keyword evidence="2" id="KW-1003">Cell membrane</keyword>
<evidence type="ECO:0000256" key="2">
    <source>
        <dbReference type="ARBA" id="ARBA00022475"/>
    </source>
</evidence>
<evidence type="ECO:0000313" key="7">
    <source>
        <dbReference type="EMBL" id="MFD1786033.1"/>
    </source>
</evidence>
<feature type="transmembrane region" description="Helical" evidence="6">
    <location>
        <begin position="59"/>
        <end position="81"/>
    </location>
</feature>
<dbReference type="PANTHER" id="PTHR30213">
    <property type="entry name" value="INNER MEMBRANE PROTEIN YHJD"/>
    <property type="match status" value="1"/>
</dbReference>
<dbReference type="Pfam" id="PF03631">
    <property type="entry name" value="Virul_fac_BrkB"/>
    <property type="match status" value="1"/>
</dbReference>
<organism evidence="7 8">
    <name type="scientific">Sphingomonas floccifaciens</name>
    <dbReference type="NCBI Taxonomy" id="1844115"/>
    <lineage>
        <taxon>Bacteria</taxon>
        <taxon>Pseudomonadati</taxon>
        <taxon>Pseudomonadota</taxon>
        <taxon>Alphaproteobacteria</taxon>
        <taxon>Sphingomonadales</taxon>
        <taxon>Sphingomonadaceae</taxon>
        <taxon>Sphingomonas</taxon>
    </lineage>
</organism>
<keyword evidence="4 6" id="KW-1133">Transmembrane helix</keyword>
<reference evidence="8" key="1">
    <citation type="journal article" date="2019" name="Int. J. Syst. Evol. Microbiol.">
        <title>The Global Catalogue of Microorganisms (GCM) 10K type strain sequencing project: providing services to taxonomists for standard genome sequencing and annotation.</title>
        <authorList>
            <consortium name="The Broad Institute Genomics Platform"/>
            <consortium name="The Broad Institute Genome Sequencing Center for Infectious Disease"/>
            <person name="Wu L."/>
            <person name="Ma J."/>
        </authorList>
    </citation>
    <scope>NUCLEOTIDE SEQUENCE [LARGE SCALE GENOMIC DNA]</scope>
    <source>
        <strain evidence="8">Q85</strain>
    </source>
</reference>
<dbReference type="EMBL" id="JBHUFC010000001">
    <property type="protein sequence ID" value="MFD1786033.1"/>
    <property type="molecule type" value="Genomic_DNA"/>
</dbReference>
<keyword evidence="8" id="KW-1185">Reference proteome</keyword>
<keyword evidence="3 6" id="KW-0812">Transmembrane</keyword>
<dbReference type="RefSeq" id="WP_380937639.1">
    <property type="nucleotide sequence ID" value="NZ_JBHUFC010000001.1"/>
</dbReference>
<feature type="transmembrane region" description="Helical" evidence="6">
    <location>
        <begin position="161"/>
        <end position="184"/>
    </location>
</feature>
<dbReference type="InterPro" id="IPR017039">
    <property type="entry name" value="Virul_fac_BrkB"/>
</dbReference>
<keyword evidence="5 6" id="KW-0472">Membrane</keyword>
<name>A0ABW4N7B4_9SPHN</name>
<dbReference type="Proteomes" id="UP001597283">
    <property type="component" value="Unassembled WGS sequence"/>
</dbReference>
<dbReference type="PANTHER" id="PTHR30213:SF0">
    <property type="entry name" value="UPF0761 MEMBRANE PROTEIN YIHY"/>
    <property type="match status" value="1"/>
</dbReference>
<feature type="transmembrane region" description="Helical" evidence="6">
    <location>
        <begin position="240"/>
        <end position="261"/>
    </location>
</feature>
<evidence type="ECO:0000313" key="8">
    <source>
        <dbReference type="Proteomes" id="UP001597283"/>
    </source>
</evidence>